<evidence type="ECO:0000256" key="1">
    <source>
        <dbReference type="SAM" id="Phobius"/>
    </source>
</evidence>
<dbReference type="Pfam" id="PF25155">
    <property type="entry name" value="NTF2_YvbJ"/>
    <property type="match status" value="1"/>
</dbReference>
<dbReference type="PANTHER" id="PTHR40038:SF1">
    <property type="entry name" value="MEMBRANE-ASSOCIATED PROTEIN TCAA"/>
    <property type="match status" value="1"/>
</dbReference>
<dbReference type="PANTHER" id="PTHR40038">
    <property type="entry name" value="MEMBRANE-ASSOCIATED PROTEIN TCAA"/>
    <property type="match status" value="1"/>
</dbReference>
<dbReference type="GO" id="GO:0005886">
    <property type="term" value="C:plasma membrane"/>
    <property type="evidence" value="ECO:0007669"/>
    <property type="project" value="UniProtKB-SubCell"/>
</dbReference>
<evidence type="ECO:0000313" key="5">
    <source>
        <dbReference type="EMBL" id="SET62487.1"/>
    </source>
</evidence>
<dbReference type="STRING" id="930131.SAMN05216389_11779"/>
<proteinExistence type="predicted"/>
<dbReference type="InterPro" id="IPR056902">
    <property type="entry name" value="NTF2_YvbJ"/>
</dbReference>
<keyword evidence="1" id="KW-1133">Transmembrane helix</keyword>
<dbReference type="Pfam" id="PF22813">
    <property type="entry name" value="TcaA_2nd"/>
    <property type="match status" value="1"/>
</dbReference>
<dbReference type="OrthoDB" id="1682769at2"/>
<dbReference type="AlphaFoldDB" id="A0A1I0FVE3"/>
<keyword evidence="6" id="KW-1185">Reference proteome</keyword>
<keyword evidence="1" id="KW-0812">Transmembrane</keyword>
<evidence type="ECO:0000259" key="2">
    <source>
        <dbReference type="Pfam" id="PF22813"/>
    </source>
</evidence>
<dbReference type="InterPro" id="IPR054530">
    <property type="entry name" value="TcaA_4th"/>
</dbReference>
<reference evidence="5 6" key="1">
    <citation type="submission" date="2016-10" db="EMBL/GenBank/DDBJ databases">
        <authorList>
            <person name="de Groot N.N."/>
        </authorList>
    </citation>
    <scope>NUCLEOTIDE SEQUENCE [LARGE SCALE GENOMIC DNA]</scope>
    <source>
        <strain evidence="5 6">IBRC-M 10780</strain>
    </source>
</reference>
<feature type="domain" description="TcaA 4th" evidence="3">
    <location>
        <begin position="247"/>
        <end position="314"/>
    </location>
</feature>
<feature type="domain" description="YvbJ-like NTF2-like" evidence="4">
    <location>
        <begin position="330"/>
        <end position="456"/>
    </location>
</feature>
<evidence type="ECO:0000259" key="4">
    <source>
        <dbReference type="Pfam" id="PF25155"/>
    </source>
</evidence>
<dbReference type="Proteomes" id="UP000198618">
    <property type="component" value="Unassembled WGS sequence"/>
</dbReference>
<dbReference type="InterPro" id="IPR054529">
    <property type="entry name" value="TcaA_2nd"/>
</dbReference>
<feature type="domain" description="TcaA second" evidence="2">
    <location>
        <begin position="68"/>
        <end position="164"/>
    </location>
</feature>
<protein>
    <submittedName>
        <fullName evidence="5">Uncharacterized membrane protein YvbJ</fullName>
    </submittedName>
</protein>
<evidence type="ECO:0000313" key="6">
    <source>
        <dbReference type="Proteomes" id="UP000198618"/>
    </source>
</evidence>
<dbReference type="Pfam" id="PF22820">
    <property type="entry name" value="TcaA_3rd_4th"/>
    <property type="match status" value="1"/>
</dbReference>
<feature type="transmembrane region" description="Helical" evidence="1">
    <location>
        <begin position="38"/>
        <end position="58"/>
    </location>
</feature>
<dbReference type="EMBL" id="FOHE01000017">
    <property type="protein sequence ID" value="SET62487.1"/>
    <property type="molecule type" value="Genomic_DNA"/>
</dbReference>
<name>A0A1I0FVE3_9BACI</name>
<dbReference type="RefSeq" id="WP_090871614.1">
    <property type="nucleotide sequence ID" value="NZ_FOHE01000017.1"/>
</dbReference>
<sequence length="473" mass="55036">MKLKCISCGHDLATDIQYCPECGNKIEKQPKRKFSKKLITLMSLGLLLVVSFIVFYLVGNSQHNPIHKINSFEEAVLTENHEELTNLLIAYEDSFTITEDNIATLLRFFQENPDSFETIINKLKEEAESYQNGDVPSTSETYATITLEKNGSRWLFFDDYKLVVIPAFIEVFTTDNSVDLFVDEEKIDTTVEEGVHEKKYGPFMPGTHVLKAIFDNSYASTEEEIEINLFNMDSNSTRQEIEVNVGNFNIVSTFEDEATLFVNDQETDIIINKGSQVVGPFPLSENIEIHLQKEMPWETIISQSEIINNDVQEIRISKVPTISDSEEEKIIQIINDVFLTYTEALNARDVSLLQDHITENMIQTLEEQIEYIEEEIPEYEGTLRKAQYRVDWYQDPEYDEEAEAYVFDIDVMFTYYEPNGNLGRLFKGENDHEYERGVKVFLLYDEQEAEWKIDQFDNRHFFVFEEDPVYELD</sequence>
<gene>
    <name evidence="5" type="ORF">SAMN05216389_11779</name>
</gene>
<organism evidence="5 6">
    <name type="scientific">Oceanobacillus limi</name>
    <dbReference type="NCBI Taxonomy" id="930131"/>
    <lineage>
        <taxon>Bacteria</taxon>
        <taxon>Bacillati</taxon>
        <taxon>Bacillota</taxon>
        <taxon>Bacilli</taxon>
        <taxon>Bacillales</taxon>
        <taxon>Bacillaceae</taxon>
        <taxon>Oceanobacillus</taxon>
    </lineage>
</organism>
<evidence type="ECO:0000259" key="3">
    <source>
        <dbReference type="Pfam" id="PF22820"/>
    </source>
</evidence>
<keyword evidence="1" id="KW-0472">Membrane</keyword>
<accession>A0A1I0FVE3</accession>